<protein>
    <submittedName>
        <fullName evidence="1">Uncharacterized protein</fullName>
    </submittedName>
</protein>
<dbReference type="AlphaFoldDB" id="A0A645J5V1"/>
<accession>A0A645J5V1</accession>
<sequence length="86" mass="10102">MVRQQQLEHQVAVPLMVFHFWPLVGIDNILQHQRMDSKEFAKLPHHTDIMNATDINPVGRITQTMMKKVRDFIKAGFDNLVFIIFN</sequence>
<dbReference type="EMBL" id="VSSQ01131927">
    <property type="protein sequence ID" value="MPN58767.1"/>
    <property type="molecule type" value="Genomic_DNA"/>
</dbReference>
<organism evidence="1">
    <name type="scientific">bioreactor metagenome</name>
    <dbReference type="NCBI Taxonomy" id="1076179"/>
    <lineage>
        <taxon>unclassified sequences</taxon>
        <taxon>metagenomes</taxon>
        <taxon>ecological metagenomes</taxon>
    </lineage>
</organism>
<gene>
    <name evidence="1" type="ORF">SDC9_206480</name>
</gene>
<reference evidence="1" key="1">
    <citation type="submission" date="2019-08" db="EMBL/GenBank/DDBJ databases">
        <authorList>
            <person name="Kucharzyk K."/>
            <person name="Murdoch R.W."/>
            <person name="Higgins S."/>
            <person name="Loffler F."/>
        </authorList>
    </citation>
    <scope>NUCLEOTIDE SEQUENCE</scope>
</reference>
<comment type="caution">
    <text evidence="1">The sequence shown here is derived from an EMBL/GenBank/DDBJ whole genome shotgun (WGS) entry which is preliminary data.</text>
</comment>
<evidence type="ECO:0000313" key="1">
    <source>
        <dbReference type="EMBL" id="MPN58767.1"/>
    </source>
</evidence>
<name>A0A645J5V1_9ZZZZ</name>
<proteinExistence type="predicted"/>